<organism evidence="2 4">
    <name type="scientific">Legionella gratiana</name>
    <dbReference type="NCBI Taxonomy" id="45066"/>
    <lineage>
        <taxon>Bacteria</taxon>
        <taxon>Pseudomonadati</taxon>
        <taxon>Pseudomonadota</taxon>
        <taxon>Gammaproteobacteria</taxon>
        <taxon>Legionellales</taxon>
        <taxon>Legionellaceae</taxon>
        <taxon>Legionella</taxon>
    </lineage>
</organism>
<gene>
    <name evidence="1" type="ORF">Lgra_1619</name>
    <name evidence="2" type="ORF">NCTC12388_01149</name>
</gene>
<evidence type="ECO:0000313" key="3">
    <source>
        <dbReference type="Proteomes" id="UP000054691"/>
    </source>
</evidence>
<evidence type="ECO:0000313" key="1">
    <source>
        <dbReference type="EMBL" id="KTD10653.1"/>
    </source>
</evidence>
<sequence>MKTPWYHHLQPSSQKGLQMCRKKFIIFALLMFLFSQENMANPGRFFKINAHGSVFSIKTVVPNHLYPQASLKVISRNAYFSKANCDQVLNNRCLFRVSNTQAKQIVITGKNGPIELELCLNGVEPVTCQRYFSTLINNTATVGSVTINNILNPLTYFSDNLGLTWSDSILPTFPTGATSVKLGAVSCNSRLCVTGGYTDSAALFYISTNGGRSWGNPITVNGPVGNTKVEINSLNCSATGRCVAVGLVEFPGVVNGLSMISTNNGVTWTLSSNQPLPPDNNSTQLWGVSCSQDGLICIATGWAVINGEDAPVTYTSLNGGNSWLPAVLPTLPTAQGYQSGVLFSVACSSTGKQCVSAGYAQTDASSPAAVPVSYQTTDAGITWKSAVLPNVPLNSLNSEIKGVSCDSQGLQCVAAGATIYSSGVNANLIYTSTNGGATWGSPILLNGPSNSDSNKLNTVFCYSIGQICIAIGHGSNASGGFIPYSYTSIDGGSTWSEPSLMSVVSNTTDSDLFGASGG</sequence>
<dbReference type="Gene3D" id="2.120.10.10">
    <property type="match status" value="1"/>
</dbReference>
<dbReference type="Proteomes" id="UP000254476">
    <property type="component" value="Unassembled WGS sequence"/>
</dbReference>
<dbReference type="EMBL" id="LNYE01000022">
    <property type="protein sequence ID" value="KTD10653.1"/>
    <property type="molecule type" value="Genomic_DNA"/>
</dbReference>
<evidence type="ECO:0000313" key="2">
    <source>
        <dbReference type="EMBL" id="STX43624.1"/>
    </source>
</evidence>
<reference evidence="1 3" key="1">
    <citation type="submission" date="2015-11" db="EMBL/GenBank/DDBJ databases">
        <title>Genomic analysis of 38 Legionella species identifies large and diverse effector repertoires.</title>
        <authorList>
            <person name="Burstein D."/>
            <person name="Amaro F."/>
            <person name="Zusman T."/>
            <person name="Lifshitz Z."/>
            <person name="Cohen O."/>
            <person name="Gilbert J.A."/>
            <person name="Pupko T."/>
            <person name="Shuman H.A."/>
            <person name="Segal G."/>
        </authorList>
    </citation>
    <scope>NUCLEOTIDE SEQUENCE [LARGE SCALE GENOMIC DNA]</scope>
    <source>
        <strain evidence="1 3">Lyon 8420412</strain>
    </source>
</reference>
<dbReference type="Proteomes" id="UP000054691">
    <property type="component" value="Unassembled WGS sequence"/>
</dbReference>
<evidence type="ECO:0000313" key="4">
    <source>
        <dbReference type="Proteomes" id="UP000254476"/>
    </source>
</evidence>
<name>A0A378J741_9GAMM</name>
<dbReference type="RefSeq" id="WP_058498770.1">
    <property type="nucleotide sequence ID" value="NZ_CAAAHW010000001.1"/>
</dbReference>
<dbReference type="AlphaFoldDB" id="A0A378J741"/>
<reference evidence="2 4" key="2">
    <citation type="submission" date="2018-06" db="EMBL/GenBank/DDBJ databases">
        <authorList>
            <consortium name="Pathogen Informatics"/>
            <person name="Doyle S."/>
        </authorList>
    </citation>
    <scope>NUCLEOTIDE SEQUENCE [LARGE SCALE GENOMIC DNA]</scope>
    <source>
        <strain evidence="2 4">NCTC12388</strain>
    </source>
</reference>
<dbReference type="EMBL" id="UGOB01000001">
    <property type="protein sequence ID" value="STX43624.1"/>
    <property type="molecule type" value="Genomic_DNA"/>
</dbReference>
<dbReference type="InterPro" id="IPR015943">
    <property type="entry name" value="WD40/YVTN_repeat-like_dom_sf"/>
</dbReference>
<protein>
    <submittedName>
        <fullName evidence="2">BNR/Asp-box repeat containing protein</fullName>
    </submittedName>
</protein>
<dbReference type="Gene3D" id="2.130.10.10">
    <property type="entry name" value="YVTN repeat-like/Quinoprotein amine dehydrogenase"/>
    <property type="match status" value="1"/>
</dbReference>
<dbReference type="STRING" id="45066.Lgra_1619"/>
<dbReference type="CDD" id="cd15482">
    <property type="entry name" value="Sialidase_non-viral"/>
    <property type="match status" value="3"/>
</dbReference>
<dbReference type="SUPFAM" id="SSF110296">
    <property type="entry name" value="Oligoxyloglucan reducing end-specific cellobiohydrolase"/>
    <property type="match status" value="2"/>
</dbReference>
<keyword evidence="3" id="KW-1185">Reference proteome</keyword>
<accession>A0A378J741</accession>
<proteinExistence type="predicted"/>